<dbReference type="InterPro" id="IPR015947">
    <property type="entry name" value="PUA-like_sf"/>
</dbReference>
<protein>
    <recommendedName>
        <fullName evidence="1">EVE domain-containing protein</fullName>
    </recommendedName>
</protein>
<sequence length="134" mass="15349">MQYWLVKSEPEAYSWADLVKDGKTAWTGVRNFQARNNIQQMKIGDPVLFYHSVSEKAIVGLAKVIREAYPDPTTDDIRWQTVDLAPARDFKTAVTLDQVKQDQRLENIALLRQSRLSVMPLKPEEYDIILGLGN</sequence>
<dbReference type="PANTHER" id="PTHR14087">
    <property type="entry name" value="THYMOCYTE NUCLEAR PROTEIN 1"/>
    <property type="match status" value="1"/>
</dbReference>
<feature type="domain" description="EVE" evidence="1">
    <location>
        <begin position="2"/>
        <end position="131"/>
    </location>
</feature>
<gene>
    <name evidence="2" type="ORF">AVDCRST_MAG95-1898</name>
</gene>
<evidence type="ECO:0000259" key="1">
    <source>
        <dbReference type="Pfam" id="PF01878"/>
    </source>
</evidence>
<evidence type="ECO:0000313" key="2">
    <source>
        <dbReference type="EMBL" id="CAA9251645.1"/>
    </source>
</evidence>
<dbReference type="PANTHER" id="PTHR14087:SF7">
    <property type="entry name" value="THYMOCYTE NUCLEAR PROTEIN 1"/>
    <property type="match status" value="1"/>
</dbReference>
<accession>A0A6J4IGC1</accession>
<name>A0A6J4IGC1_9BACT</name>
<dbReference type="InterPro" id="IPR047197">
    <property type="entry name" value="THYN1-like_EVE"/>
</dbReference>
<dbReference type="Pfam" id="PF01878">
    <property type="entry name" value="EVE"/>
    <property type="match status" value="1"/>
</dbReference>
<proteinExistence type="predicted"/>
<dbReference type="InterPro" id="IPR002740">
    <property type="entry name" value="EVE_domain"/>
</dbReference>
<dbReference type="AlphaFoldDB" id="A0A6J4IGC1"/>
<dbReference type="SUPFAM" id="SSF88697">
    <property type="entry name" value="PUA domain-like"/>
    <property type="match status" value="1"/>
</dbReference>
<organism evidence="2">
    <name type="scientific">uncultured Adhaeribacter sp</name>
    <dbReference type="NCBI Taxonomy" id="448109"/>
    <lineage>
        <taxon>Bacteria</taxon>
        <taxon>Pseudomonadati</taxon>
        <taxon>Bacteroidota</taxon>
        <taxon>Cytophagia</taxon>
        <taxon>Cytophagales</taxon>
        <taxon>Hymenobacteraceae</taxon>
        <taxon>Adhaeribacter</taxon>
        <taxon>environmental samples</taxon>
    </lineage>
</organism>
<dbReference type="Gene3D" id="3.10.590.10">
    <property type="entry name" value="ph1033 like domains"/>
    <property type="match status" value="1"/>
</dbReference>
<dbReference type="EMBL" id="CADCTJ010000594">
    <property type="protein sequence ID" value="CAA9251645.1"/>
    <property type="molecule type" value="Genomic_DNA"/>
</dbReference>
<dbReference type="InterPro" id="IPR052181">
    <property type="entry name" value="5hmC_binding"/>
</dbReference>
<reference evidence="2" key="1">
    <citation type="submission" date="2020-02" db="EMBL/GenBank/DDBJ databases">
        <authorList>
            <person name="Meier V. D."/>
        </authorList>
    </citation>
    <scope>NUCLEOTIDE SEQUENCE</scope>
    <source>
        <strain evidence="2">AVDCRST_MAG95</strain>
    </source>
</reference>
<dbReference type="CDD" id="cd21133">
    <property type="entry name" value="EVE"/>
    <property type="match status" value="1"/>
</dbReference>